<reference evidence="1 2" key="1">
    <citation type="submission" date="2016-10" db="EMBL/GenBank/DDBJ databases">
        <authorList>
            <person name="de Groot N.N."/>
        </authorList>
    </citation>
    <scope>NUCLEOTIDE SEQUENCE [LARGE SCALE GENOMIC DNA]</scope>
    <source>
        <strain evidence="2">L7-484,KACC 16230,DSM 25025</strain>
    </source>
</reference>
<proteinExistence type="predicted"/>
<dbReference type="RefSeq" id="WP_139184063.1">
    <property type="nucleotide sequence ID" value="NZ_FNIT01000012.1"/>
</dbReference>
<accession>A0A1H0M3A9</accession>
<dbReference type="EMBL" id="FNIT01000012">
    <property type="protein sequence ID" value="SDO74660.1"/>
    <property type="molecule type" value="Genomic_DNA"/>
</dbReference>
<dbReference type="Proteomes" id="UP000198793">
    <property type="component" value="Unassembled WGS sequence"/>
</dbReference>
<organism evidence="1 2">
    <name type="scientific">Aureimonas jatrophae</name>
    <dbReference type="NCBI Taxonomy" id="1166073"/>
    <lineage>
        <taxon>Bacteria</taxon>
        <taxon>Pseudomonadati</taxon>
        <taxon>Pseudomonadota</taxon>
        <taxon>Alphaproteobacteria</taxon>
        <taxon>Hyphomicrobiales</taxon>
        <taxon>Aurantimonadaceae</taxon>
        <taxon>Aureimonas</taxon>
    </lineage>
</organism>
<dbReference type="STRING" id="1166073.SAMN05192530_11243"/>
<evidence type="ECO:0000313" key="2">
    <source>
        <dbReference type="Proteomes" id="UP000198793"/>
    </source>
</evidence>
<evidence type="ECO:0000313" key="1">
    <source>
        <dbReference type="EMBL" id="SDO74660.1"/>
    </source>
</evidence>
<sequence length="880" mass="95553">MLKTKRPGLSPYWSWELALTRYYLGTRGSEGSSALEFVDAQPRRLAEAIGLPPSDGDAARTSFLGVFRRDGLVDAFGHGWSVRPPDSLPVMGYFNYLVLSCYVASVAPEVAQSGLFPERLREILGWDQGISSLEGLATLWKNAAVWCDGARAAGRDVRPIALPDPGWMKRIGHSIRIAFPSRHDLDRMGRSFSSLAAVPALDSHRLSDAVRAEIGRQRWSQGFIRAFEDFDRRRARGERLLADHAFWLAMAALRPPVERDDAGRRFELDVSTDADGLDAFVLTTDAEDVLMALDVSIDERPGSPVSVDLTLDQVLELFRGRSASLPPDLLRCHSEGFVPFVEVEWGVWRAARHIEGPSVRPLVRRRERPVGASAADRNACWRLHPVMSVSEAARLAVGTGRRDPLHATDVSRVRVVGGIRVGDAYLGRSGFLPTVEAVSGCDASIVTVQSTTGAPTVRVVAGRVELECAEPIEGVWRIPIEEAGSVRSSPALAFQRDAPERVPKTADSLAPGWRIAEPVPDGLTPTTITGNATDLVEASTERRLCDLLEVLVAAGRRGWDEAGLHRVLSVVAPIKRATWDLLRLLVDGGWLEGRVCPVWRARRWFLVPPRLVSFADGRTFALEGAAGGRMRDRFHETARRQCGSSGIQEGGAGWRVPLPVAEVADGVGFVRGMGLPVVQPETEVPPADGRPSFPPSLYSDEFRSTASVWSWSSGRFVGPVGGGGGAVVLSRLTTPRPNAADIYRIDTGDAPPLLLDGRSAALIVAHSMAGRALFRFDATLGAFDRLAHDGGLPPIVARHLRLRTLRAPEMVFGVDGSWIYRTPCSPADAGMLSGWLGPAFEGPSSDGDRGTGLREMAMARARGARSELLARSIWKAPRTC</sequence>
<dbReference type="AlphaFoldDB" id="A0A1H0M3A9"/>
<gene>
    <name evidence="1" type="ORF">SAMN05192530_11243</name>
</gene>
<protein>
    <submittedName>
        <fullName evidence="1">Uncharacterized protein</fullName>
    </submittedName>
</protein>
<keyword evidence="2" id="KW-1185">Reference proteome</keyword>
<name>A0A1H0M3A9_9HYPH</name>
<dbReference type="OrthoDB" id="8191497at2"/>